<keyword evidence="2" id="KW-1283">Bacterial microcompartment</keyword>
<feature type="region of interest" description="Disordered" evidence="4">
    <location>
        <begin position="106"/>
        <end position="150"/>
    </location>
</feature>
<evidence type="ECO:0000256" key="4">
    <source>
        <dbReference type="SAM" id="MobiDB-lite"/>
    </source>
</evidence>
<dbReference type="GO" id="GO:0031469">
    <property type="term" value="C:bacterial microcompartment"/>
    <property type="evidence" value="ECO:0007669"/>
    <property type="project" value="UniProtKB-SubCell"/>
</dbReference>
<comment type="similarity">
    <text evidence="3">Belongs to the bacterial microcompartments protein family.</text>
</comment>
<reference evidence="6 7" key="1">
    <citation type="submission" date="2016-10" db="EMBL/GenBank/DDBJ databases">
        <authorList>
            <person name="de Groot N.N."/>
        </authorList>
    </citation>
    <scope>NUCLEOTIDE SEQUENCE [LARGE SCALE GENOMIC DNA]</scope>
    <source>
        <strain evidence="6 7">DSM 45610</strain>
    </source>
</reference>
<comment type="subcellular location">
    <subcellularLocation>
        <location evidence="1">Bacterial microcompartment</location>
    </subcellularLocation>
</comment>
<evidence type="ECO:0000256" key="2">
    <source>
        <dbReference type="ARBA" id="ARBA00024446"/>
    </source>
</evidence>
<dbReference type="Proteomes" id="UP000198534">
    <property type="component" value="Unassembled WGS sequence"/>
</dbReference>
<dbReference type="InterPro" id="IPR050575">
    <property type="entry name" value="BMC_shell"/>
</dbReference>
<dbReference type="PANTHER" id="PTHR33941:SF11">
    <property type="entry name" value="BACTERIAL MICROCOMPARTMENT SHELL PROTEIN PDUJ"/>
    <property type="match status" value="1"/>
</dbReference>
<dbReference type="AlphaFoldDB" id="A0A1H2QTD8"/>
<dbReference type="RefSeq" id="WP_091735017.1">
    <property type="nucleotide sequence ID" value="NZ_FNNQ01000001.1"/>
</dbReference>
<dbReference type="InterPro" id="IPR000249">
    <property type="entry name" value="BMC_dom"/>
</dbReference>
<evidence type="ECO:0000256" key="1">
    <source>
        <dbReference type="ARBA" id="ARBA00024322"/>
    </source>
</evidence>
<feature type="compositionally biased region" description="Basic and acidic residues" evidence="4">
    <location>
        <begin position="106"/>
        <end position="124"/>
    </location>
</feature>
<dbReference type="CDD" id="cd07045">
    <property type="entry name" value="BMC_CcmK_like"/>
    <property type="match status" value="1"/>
</dbReference>
<dbReference type="InterPro" id="IPR037233">
    <property type="entry name" value="CcmK-like_sf"/>
</dbReference>
<evidence type="ECO:0000256" key="3">
    <source>
        <dbReference type="PROSITE-ProRule" id="PRU01278"/>
    </source>
</evidence>
<dbReference type="InterPro" id="IPR044872">
    <property type="entry name" value="CcmK/CsoS1_BMC"/>
</dbReference>
<evidence type="ECO:0000313" key="7">
    <source>
        <dbReference type="Proteomes" id="UP000198534"/>
    </source>
</evidence>
<sequence>MAQQALGMIEAIGYTTAVSAADAALKAANVTLSSWERVIGAGGALGVTIHLSGDVAAVTSAVQAGREEAERVGQVISSHVIPRAHNEVNSKILPLFEAASRVPQKEIVAKDQSKAKLSTKGDKGKRGKGRPSPSQGDQGVSEQDSDGNEG</sequence>
<name>A0A1H2QTD8_9BACL</name>
<organism evidence="6 7">
    <name type="scientific">Marininema mesophilum</name>
    <dbReference type="NCBI Taxonomy" id="1048340"/>
    <lineage>
        <taxon>Bacteria</taxon>
        <taxon>Bacillati</taxon>
        <taxon>Bacillota</taxon>
        <taxon>Bacilli</taxon>
        <taxon>Bacillales</taxon>
        <taxon>Thermoactinomycetaceae</taxon>
        <taxon>Marininema</taxon>
    </lineage>
</organism>
<proteinExistence type="inferred from homology"/>
<dbReference type="PANTHER" id="PTHR33941">
    <property type="entry name" value="PROPANEDIOL UTILIZATION PROTEIN PDUA"/>
    <property type="match status" value="1"/>
</dbReference>
<evidence type="ECO:0000313" key="6">
    <source>
        <dbReference type="EMBL" id="SDW10433.1"/>
    </source>
</evidence>
<dbReference type="OrthoDB" id="9812608at2"/>
<dbReference type="EMBL" id="FNNQ01000001">
    <property type="protein sequence ID" value="SDW10433.1"/>
    <property type="molecule type" value="Genomic_DNA"/>
</dbReference>
<keyword evidence="7" id="KW-1185">Reference proteome</keyword>
<feature type="domain" description="BMC" evidence="5">
    <location>
        <begin position="5"/>
        <end position="93"/>
    </location>
</feature>
<gene>
    <name evidence="6" type="ORF">SAMN05444487_101300</name>
</gene>
<dbReference type="SMART" id="SM00877">
    <property type="entry name" value="BMC"/>
    <property type="match status" value="1"/>
</dbReference>
<feature type="compositionally biased region" description="Polar residues" evidence="4">
    <location>
        <begin position="132"/>
        <end position="142"/>
    </location>
</feature>
<dbReference type="SUPFAM" id="SSF143414">
    <property type="entry name" value="CcmK-like"/>
    <property type="match status" value="1"/>
</dbReference>
<dbReference type="PROSITE" id="PS51930">
    <property type="entry name" value="BMC_2"/>
    <property type="match status" value="1"/>
</dbReference>
<protein>
    <submittedName>
        <fullName evidence="6">BMC domain-containing protein</fullName>
    </submittedName>
</protein>
<dbReference type="STRING" id="1048340.SAMN05444487_101300"/>
<dbReference type="Pfam" id="PF00936">
    <property type="entry name" value="BMC"/>
    <property type="match status" value="1"/>
</dbReference>
<accession>A0A1H2QTD8</accession>
<evidence type="ECO:0000259" key="5">
    <source>
        <dbReference type="PROSITE" id="PS51930"/>
    </source>
</evidence>
<dbReference type="Gene3D" id="3.30.70.1710">
    <property type="match status" value="1"/>
</dbReference>